<dbReference type="EMBL" id="FNSC01000001">
    <property type="protein sequence ID" value="SEC73744.1"/>
    <property type="molecule type" value="Genomic_DNA"/>
</dbReference>
<keyword evidence="2" id="KW-1185">Reference proteome</keyword>
<dbReference type="STRING" id="53406.SAMN05421553_1359"/>
<organism evidence="1 2">
    <name type="scientific">Pseudomonas anguilliseptica</name>
    <dbReference type="NCBI Taxonomy" id="53406"/>
    <lineage>
        <taxon>Bacteria</taxon>
        <taxon>Pseudomonadati</taxon>
        <taxon>Pseudomonadota</taxon>
        <taxon>Gammaproteobacteria</taxon>
        <taxon>Pseudomonadales</taxon>
        <taxon>Pseudomonadaceae</taxon>
        <taxon>Pseudomonas</taxon>
    </lineage>
</organism>
<evidence type="ECO:0000313" key="2">
    <source>
        <dbReference type="Proteomes" id="UP000242849"/>
    </source>
</evidence>
<sequence length="106" mass="12301">MRLGPLRHRITVALRQDVPDSFTDLDTTFVEPEPRWADIQPVKGGIWIGARQVGADVTHTIRVRYIDGVTSDHEVSEGSRRFRIRRAYNLQERGAWLIMDCEELQR</sequence>
<gene>
    <name evidence="1" type="ORF">SAMN05421553_1359</name>
</gene>
<dbReference type="OrthoDB" id="8640229at2"/>
<evidence type="ECO:0000313" key="1">
    <source>
        <dbReference type="EMBL" id="SEC73744.1"/>
    </source>
</evidence>
<dbReference type="NCBIfam" id="TIGR01563">
    <property type="entry name" value="gp16_SPP1"/>
    <property type="match status" value="1"/>
</dbReference>
<dbReference type="InterPro" id="IPR038666">
    <property type="entry name" value="SSP1_head-tail_sf"/>
</dbReference>
<protein>
    <submittedName>
        <fullName evidence="1">Phage head-tail adaptor, putative, SPP1 family</fullName>
    </submittedName>
</protein>
<proteinExistence type="predicted"/>
<reference evidence="2" key="1">
    <citation type="submission" date="2016-10" db="EMBL/GenBank/DDBJ databases">
        <authorList>
            <person name="Varghese N."/>
            <person name="Submissions S."/>
        </authorList>
    </citation>
    <scope>NUCLEOTIDE SEQUENCE [LARGE SCALE GENOMIC DNA]</scope>
    <source>
        <strain evidence="2">DSM 12111</strain>
    </source>
</reference>
<dbReference type="RefSeq" id="WP_090378285.1">
    <property type="nucleotide sequence ID" value="NZ_CP156749.1"/>
</dbReference>
<dbReference type="Pfam" id="PF05521">
    <property type="entry name" value="Phage_HCP"/>
    <property type="match status" value="1"/>
</dbReference>
<dbReference type="AlphaFoldDB" id="A0A1H4V020"/>
<dbReference type="Gene3D" id="2.40.10.270">
    <property type="entry name" value="Bacteriophage SPP1 head-tail adaptor protein"/>
    <property type="match status" value="1"/>
</dbReference>
<dbReference type="InterPro" id="IPR008767">
    <property type="entry name" value="Phage_SPP1_head-tail_adaptor"/>
</dbReference>
<accession>A0A1H4V020</accession>
<dbReference type="Proteomes" id="UP000242849">
    <property type="component" value="Unassembled WGS sequence"/>
</dbReference>
<name>A0A1H4V020_PSEAG</name>